<evidence type="ECO:0000313" key="2">
    <source>
        <dbReference type="EMBL" id="SIT56735.1"/>
    </source>
</evidence>
<gene>
    <name evidence="2" type="ORF">BQ8794_30184</name>
</gene>
<keyword evidence="3" id="KW-1185">Reference proteome</keyword>
<dbReference type="Proteomes" id="UP000188388">
    <property type="component" value="Unassembled WGS sequence"/>
</dbReference>
<dbReference type="SUPFAM" id="SSF51182">
    <property type="entry name" value="RmlC-like cupins"/>
    <property type="match status" value="1"/>
</dbReference>
<dbReference type="InterPro" id="IPR011051">
    <property type="entry name" value="RmlC_Cupin_sf"/>
</dbReference>
<dbReference type="AlphaFoldDB" id="A0A1R3VAB6"/>
<accession>A0A1R3VAB6</accession>
<sequence length="149" mass="16482">MSNTAKTTEINPRSSACVASTEDAAPVYARRMAHVIDRDKWAGTPDRWPDHWQGELQCGAYGSRSCLIFNYLPETGGGPRLHMHPYCEIFIIRTGTGLFTVGDRQIEASAGQILIVPPNTPHKFTNLGPGPLETTDIHENGSFITEWLE</sequence>
<evidence type="ECO:0000313" key="3">
    <source>
        <dbReference type="Proteomes" id="UP000188388"/>
    </source>
</evidence>
<dbReference type="InterPro" id="IPR014710">
    <property type="entry name" value="RmlC-like_jellyroll"/>
</dbReference>
<feature type="domain" description="Cupin type-2" evidence="1">
    <location>
        <begin position="75"/>
        <end position="137"/>
    </location>
</feature>
<proteinExistence type="predicted"/>
<dbReference type="Pfam" id="PF07883">
    <property type="entry name" value="Cupin_2"/>
    <property type="match status" value="1"/>
</dbReference>
<reference evidence="3" key="1">
    <citation type="submission" date="2017-01" db="EMBL/GenBank/DDBJ databases">
        <authorList>
            <person name="Brunel B."/>
        </authorList>
    </citation>
    <scope>NUCLEOTIDE SEQUENCE [LARGE SCALE GENOMIC DNA]</scope>
</reference>
<dbReference type="EMBL" id="FTPD01000023">
    <property type="protein sequence ID" value="SIT56735.1"/>
    <property type="molecule type" value="Genomic_DNA"/>
</dbReference>
<organism evidence="2 3">
    <name type="scientific">Mesorhizobium prunaredense</name>
    <dbReference type="NCBI Taxonomy" id="1631249"/>
    <lineage>
        <taxon>Bacteria</taxon>
        <taxon>Pseudomonadati</taxon>
        <taxon>Pseudomonadota</taxon>
        <taxon>Alphaproteobacteria</taxon>
        <taxon>Hyphomicrobiales</taxon>
        <taxon>Phyllobacteriaceae</taxon>
        <taxon>Mesorhizobium</taxon>
    </lineage>
</organism>
<dbReference type="Gene3D" id="2.60.120.10">
    <property type="entry name" value="Jelly Rolls"/>
    <property type="match status" value="1"/>
</dbReference>
<dbReference type="STRING" id="1631249.BQ8794_30184"/>
<dbReference type="InterPro" id="IPR013096">
    <property type="entry name" value="Cupin_2"/>
</dbReference>
<evidence type="ECO:0000259" key="1">
    <source>
        <dbReference type="Pfam" id="PF07883"/>
    </source>
</evidence>
<name>A0A1R3VAB6_9HYPH</name>
<protein>
    <submittedName>
        <fullName evidence="2">Cupin (Modular protein)</fullName>
    </submittedName>
</protein>